<comment type="caution">
    <text evidence="16">The sequence shown here is derived from an EMBL/GenBank/DDBJ whole genome shotgun (WGS) entry which is preliminary data.</text>
</comment>
<keyword evidence="3 14" id="KW-0812">Transmembrane</keyword>
<dbReference type="AlphaFoldDB" id="A0A7J7RUV0"/>
<keyword evidence="5" id="KW-0282">Flagellum</keyword>
<dbReference type="Proteomes" id="UP000527355">
    <property type="component" value="Unassembled WGS sequence"/>
</dbReference>
<feature type="domain" description="CATSPERD/E C-terminal" evidence="15">
    <location>
        <begin position="54"/>
        <end position="207"/>
    </location>
</feature>
<dbReference type="InterPro" id="IPR028751">
    <property type="entry name" value="CATSPERD/E"/>
</dbReference>
<evidence type="ECO:0000256" key="8">
    <source>
        <dbReference type="ARBA" id="ARBA00023136"/>
    </source>
</evidence>
<evidence type="ECO:0000313" key="16">
    <source>
        <dbReference type="EMBL" id="KAF6279918.1"/>
    </source>
</evidence>
<reference evidence="16 17" key="1">
    <citation type="journal article" date="2020" name="Nature">
        <title>Six reference-quality genomes reveal evolution of bat adaptations.</title>
        <authorList>
            <person name="Jebb D."/>
            <person name="Huang Z."/>
            <person name="Pippel M."/>
            <person name="Hughes G.M."/>
            <person name="Lavrichenko K."/>
            <person name="Devanna P."/>
            <person name="Winkler S."/>
            <person name="Jermiin L.S."/>
            <person name="Skirmuntt E.C."/>
            <person name="Katzourakis A."/>
            <person name="Burkitt-Gray L."/>
            <person name="Ray D.A."/>
            <person name="Sullivan K.A.M."/>
            <person name="Roscito J.G."/>
            <person name="Kirilenko B.M."/>
            <person name="Davalos L.M."/>
            <person name="Corthals A.P."/>
            <person name="Power M.L."/>
            <person name="Jones G."/>
            <person name="Ransome R.D."/>
            <person name="Dechmann D.K.N."/>
            <person name="Locatelli A.G."/>
            <person name="Puechmaille S.J."/>
            <person name="Fedrigo O."/>
            <person name="Jarvis E.D."/>
            <person name="Hiller M."/>
            <person name="Vernes S.C."/>
            <person name="Myers E.W."/>
            <person name="Teeling E.C."/>
        </authorList>
    </citation>
    <scope>NUCLEOTIDE SEQUENCE [LARGE SCALE GENOMIC DNA]</scope>
    <source>
        <strain evidence="16">MMyoMyo1</strain>
        <tissue evidence="16">Flight muscle</tissue>
    </source>
</reference>
<evidence type="ECO:0000256" key="3">
    <source>
        <dbReference type="ARBA" id="ARBA00022692"/>
    </source>
</evidence>
<dbReference type="Pfam" id="PF22850">
    <property type="entry name" value="CATSPERD-E_C"/>
    <property type="match status" value="1"/>
</dbReference>
<keyword evidence="4" id="KW-0732">Signal</keyword>
<keyword evidence="8 14" id="KW-0472">Membrane</keyword>
<feature type="region of interest" description="Disordered" evidence="13">
    <location>
        <begin position="1"/>
        <end position="44"/>
    </location>
</feature>
<dbReference type="InterPro" id="IPR053814">
    <property type="entry name" value="CATSPERD/E_C"/>
</dbReference>
<sequence>MTIAPGASDDSCFSAHLSSPEGSQPSDTQCHLQPPPPGRPAASPSSSWSFCGYNENGFIKDVDANFIVWEIHGRDDYTYNLTMQKSGCLNEAQTWKKMIELNKNLSLDEVWGPENYKHCFSYGIGKPGDLSQPYEIINKSNRNHLVWPLQHAGMYVFRVKILDPNYSFCDLRALFAIQISGVIPSPNGYLVFSVLFLLMLLFCSILTFSYFHYMMIYNPDNRKQKDN</sequence>
<dbReference type="GO" id="GO:0097228">
    <property type="term" value="C:sperm principal piece"/>
    <property type="evidence" value="ECO:0007669"/>
    <property type="project" value="TreeGrafter"/>
</dbReference>
<dbReference type="GO" id="GO:0030317">
    <property type="term" value="P:flagellated sperm motility"/>
    <property type="evidence" value="ECO:0007669"/>
    <property type="project" value="TreeGrafter"/>
</dbReference>
<accession>A0A7J7RUV0</accession>
<evidence type="ECO:0000256" key="10">
    <source>
        <dbReference type="ARBA" id="ARBA00023180"/>
    </source>
</evidence>
<evidence type="ECO:0000256" key="14">
    <source>
        <dbReference type="SAM" id="Phobius"/>
    </source>
</evidence>
<evidence type="ECO:0000313" key="17">
    <source>
        <dbReference type="Proteomes" id="UP000527355"/>
    </source>
</evidence>
<dbReference type="GO" id="GO:0036128">
    <property type="term" value="C:CatSper complex"/>
    <property type="evidence" value="ECO:0007669"/>
    <property type="project" value="InterPro"/>
</dbReference>
<evidence type="ECO:0000256" key="5">
    <source>
        <dbReference type="ARBA" id="ARBA00022846"/>
    </source>
</evidence>
<keyword evidence="6 14" id="KW-1133">Transmembrane helix</keyword>
<dbReference type="GO" id="GO:0048240">
    <property type="term" value="P:sperm capacitation"/>
    <property type="evidence" value="ECO:0007669"/>
    <property type="project" value="TreeGrafter"/>
</dbReference>
<keyword evidence="9" id="KW-1015">Disulfide bond</keyword>
<keyword evidence="11" id="KW-0966">Cell projection</keyword>
<evidence type="ECO:0000256" key="1">
    <source>
        <dbReference type="ARBA" id="ARBA00010246"/>
    </source>
</evidence>
<proteinExistence type="inferred from homology"/>
<dbReference type="PANTHER" id="PTHR33722:SF3">
    <property type="entry name" value="CATION CHANNEL SPERM-ASSOCIATED AUXILIARY SUBUNIT EPSILON"/>
    <property type="match status" value="1"/>
</dbReference>
<protein>
    <recommendedName>
        <fullName evidence="15">CATSPERD/E C-terminal domain-containing protein</fullName>
    </recommendedName>
</protein>
<dbReference type="PANTHER" id="PTHR33722">
    <property type="entry name" value="CATION CHANNEL SPERM-ASSOCIATED PROTEIN SUBUNIT DELTA-RELATED"/>
    <property type="match status" value="1"/>
</dbReference>
<feature type="transmembrane region" description="Helical" evidence="14">
    <location>
        <begin position="189"/>
        <end position="213"/>
    </location>
</feature>
<evidence type="ECO:0000259" key="15">
    <source>
        <dbReference type="Pfam" id="PF22850"/>
    </source>
</evidence>
<gene>
    <name evidence="16" type="ORF">mMyoMyo1_010171</name>
</gene>
<feature type="compositionally biased region" description="Polar residues" evidence="13">
    <location>
        <begin position="16"/>
        <end position="31"/>
    </location>
</feature>
<comment type="subcellular location">
    <subcellularLocation>
        <location evidence="12">Cell projection</location>
        <location evidence="12">Cilium</location>
        <location evidence="12">Flagellum membrane</location>
        <topology evidence="12">Single-pass type I membrane protein</topology>
    </subcellularLocation>
</comment>
<dbReference type="EMBL" id="JABWUV010000021">
    <property type="protein sequence ID" value="KAF6279918.1"/>
    <property type="molecule type" value="Genomic_DNA"/>
</dbReference>
<keyword evidence="10" id="KW-0325">Glycoprotein</keyword>
<evidence type="ECO:0000256" key="2">
    <source>
        <dbReference type="ARBA" id="ARBA00022475"/>
    </source>
</evidence>
<evidence type="ECO:0000256" key="6">
    <source>
        <dbReference type="ARBA" id="ARBA00022989"/>
    </source>
</evidence>
<evidence type="ECO:0000256" key="7">
    <source>
        <dbReference type="ARBA" id="ARBA00023069"/>
    </source>
</evidence>
<evidence type="ECO:0000256" key="9">
    <source>
        <dbReference type="ARBA" id="ARBA00023157"/>
    </source>
</evidence>
<keyword evidence="2" id="KW-1003">Cell membrane</keyword>
<comment type="similarity">
    <text evidence="1">Belongs to the CATSPERD family.</text>
</comment>
<keyword evidence="7" id="KW-0969">Cilium</keyword>
<evidence type="ECO:0000256" key="13">
    <source>
        <dbReference type="SAM" id="MobiDB-lite"/>
    </source>
</evidence>
<keyword evidence="17" id="KW-1185">Reference proteome</keyword>
<organism evidence="16 17">
    <name type="scientific">Myotis myotis</name>
    <name type="common">Greater mouse-eared bat</name>
    <name type="synonym">Vespertilio myotis</name>
    <dbReference type="NCBI Taxonomy" id="51298"/>
    <lineage>
        <taxon>Eukaryota</taxon>
        <taxon>Metazoa</taxon>
        <taxon>Chordata</taxon>
        <taxon>Craniata</taxon>
        <taxon>Vertebrata</taxon>
        <taxon>Euteleostomi</taxon>
        <taxon>Mammalia</taxon>
        <taxon>Eutheria</taxon>
        <taxon>Laurasiatheria</taxon>
        <taxon>Chiroptera</taxon>
        <taxon>Yangochiroptera</taxon>
        <taxon>Vespertilionidae</taxon>
        <taxon>Myotis</taxon>
    </lineage>
</organism>
<evidence type="ECO:0000256" key="12">
    <source>
        <dbReference type="ARBA" id="ARBA00037793"/>
    </source>
</evidence>
<evidence type="ECO:0000256" key="4">
    <source>
        <dbReference type="ARBA" id="ARBA00022729"/>
    </source>
</evidence>
<name>A0A7J7RUV0_MYOMY</name>
<evidence type="ECO:0000256" key="11">
    <source>
        <dbReference type="ARBA" id="ARBA00023273"/>
    </source>
</evidence>